<evidence type="ECO:0000313" key="1">
    <source>
        <dbReference type="EMBL" id="TYH00533.1"/>
    </source>
</evidence>
<dbReference type="EMBL" id="CM017697">
    <property type="protein sequence ID" value="TYH00533.1"/>
    <property type="molecule type" value="Genomic_DNA"/>
</dbReference>
<name>A0A5D2F5Q7_GOSDA</name>
<keyword evidence="2" id="KW-1185">Reference proteome</keyword>
<evidence type="ECO:0000313" key="2">
    <source>
        <dbReference type="Proteomes" id="UP000323506"/>
    </source>
</evidence>
<sequence length="100" mass="11915">MVDLWTCHYVWSFTYNRKRRSNLQRNHMRFGNLAFLERICQSCCYLKTRGMMELEIIFSGTPFTVFNLKARLLSFEVLPRRGNQQDTRILAFAINSVSKK</sequence>
<dbReference type="Proteomes" id="UP000323506">
    <property type="component" value="Chromosome A10"/>
</dbReference>
<gene>
    <name evidence="1" type="ORF">ES288_A10G285500v1</name>
</gene>
<accession>A0A5D2F5Q7</accession>
<dbReference type="AlphaFoldDB" id="A0A5D2F5Q7"/>
<protein>
    <submittedName>
        <fullName evidence="1">Uncharacterized protein</fullName>
    </submittedName>
</protein>
<proteinExistence type="predicted"/>
<reference evidence="1 2" key="1">
    <citation type="submission" date="2019-06" db="EMBL/GenBank/DDBJ databases">
        <title>WGS assembly of Gossypium darwinii.</title>
        <authorList>
            <person name="Chen Z.J."/>
            <person name="Sreedasyam A."/>
            <person name="Ando A."/>
            <person name="Song Q."/>
            <person name="De L."/>
            <person name="Hulse-Kemp A."/>
            <person name="Ding M."/>
            <person name="Ye W."/>
            <person name="Kirkbride R."/>
            <person name="Jenkins J."/>
            <person name="Plott C."/>
            <person name="Lovell J."/>
            <person name="Lin Y.-M."/>
            <person name="Vaughn R."/>
            <person name="Liu B."/>
            <person name="Li W."/>
            <person name="Simpson S."/>
            <person name="Scheffler B."/>
            <person name="Saski C."/>
            <person name="Grover C."/>
            <person name="Hu G."/>
            <person name="Conover J."/>
            <person name="Carlson J."/>
            <person name="Shu S."/>
            <person name="Boston L."/>
            <person name="Williams M."/>
            <person name="Peterson D."/>
            <person name="Mcgee K."/>
            <person name="Jones D."/>
            <person name="Wendel J."/>
            <person name="Stelly D."/>
            <person name="Grimwood J."/>
            <person name="Schmutz J."/>
        </authorList>
    </citation>
    <scope>NUCLEOTIDE SEQUENCE [LARGE SCALE GENOMIC DNA]</scope>
    <source>
        <strain evidence="1">1808015.09</strain>
    </source>
</reference>
<organism evidence="1 2">
    <name type="scientific">Gossypium darwinii</name>
    <name type="common">Darwin's cotton</name>
    <name type="synonym">Gossypium barbadense var. darwinii</name>
    <dbReference type="NCBI Taxonomy" id="34276"/>
    <lineage>
        <taxon>Eukaryota</taxon>
        <taxon>Viridiplantae</taxon>
        <taxon>Streptophyta</taxon>
        <taxon>Embryophyta</taxon>
        <taxon>Tracheophyta</taxon>
        <taxon>Spermatophyta</taxon>
        <taxon>Magnoliopsida</taxon>
        <taxon>eudicotyledons</taxon>
        <taxon>Gunneridae</taxon>
        <taxon>Pentapetalae</taxon>
        <taxon>rosids</taxon>
        <taxon>malvids</taxon>
        <taxon>Malvales</taxon>
        <taxon>Malvaceae</taxon>
        <taxon>Malvoideae</taxon>
        <taxon>Gossypium</taxon>
    </lineage>
</organism>